<keyword evidence="6" id="KW-1133">Transmembrane helix</keyword>
<dbReference type="Pfam" id="PF00028">
    <property type="entry name" value="Cadherin"/>
    <property type="match status" value="1"/>
</dbReference>
<evidence type="ECO:0000256" key="7">
    <source>
        <dbReference type="ARBA" id="ARBA00023136"/>
    </source>
</evidence>
<evidence type="ECO:0000256" key="8">
    <source>
        <dbReference type="ARBA" id="ARBA00023157"/>
    </source>
</evidence>
<keyword evidence="8" id="KW-1015">Disulfide bond</keyword>
<comment type="caution">
    <text evidence="10">The sequence shown here is derived from an EMBL/GenBank/DDBJ whole genome shotgun (WGS) entry which is preliminary data.</text>
</comment>
<evidence type="ECO:0000256" key="6">
    <source>
        <dbReference type="ARBA" id="ARBA00022989"/>
    </source>
</evidence>
<dbReference type="CDD" id="cd11304">
    <property type="entry name" value="Cadherin_repeat"/>
    <property type="match status" value="1"/>
</dbReference>
<dbReference type="VEuPathDB" id="VectorBase:SSCA010033"/>
<comment type="subcellular location">
    <subcellularLocation>
        <location evidence="1">Membrane</location>
    </subcellularLocation>
</comment>
<dbReference type="InterPro" id="IPR002126">
    <property type="entry name" value="Cadherin-like_dom"/>
</dbReference>
<evidence type="ECO:0000256" key="4">
    <source>
        <dbReference type="ARBA" id="ARBA00022737"/>
    </source>
</evidence>
<keyword evidence="9" id="KW-0325">Glycoprotein</keyword>
<keyword evidence="2" id="KW-0245">EGF-like domain</keyword>
<keyword evidence="4" id="KW-0677">Repeat</keyword>
<dbReference type="FunFam" id="2.60.40.60:FF:000029">
    <property type="entry name" value="Cadherin EGF LAG seven-pass G-type receptor 3"/>
    <property type="match status" value="1"/>
</dbReference>
<dbReference type="PANTHER" id="PTHR24026:SF51">
    <property type="entry name" value="PROTOCADHERIN-LIKE WING POLARITY PROTEIN STAN"/>
    <property type="match status" value="1"/>
</dbReference>
<dbReference type="Proteomes" id="UP000616769">
    <property type="component" value="Unassembled WGS sequence"/>
</dbReference>
<keyword evidence="5" id="KW-0106">Calcium</keyword>
<reference evidence="10 11" key="1">
    <citation type="journal article" date="2015" name="Parasit. Vectors">
        <title>Draft genome of the scabies mite.</title>
        <authorList>
            <person name="Rider S.D.Jr."/>
            <person name="Morgan M.S."/>
            <person name="Arlian L.G."/>
        </authorList>
    </citation>
    <scope>NUCLEOTIDE SEQUENCE [LARGE SCALE GENOMIC DNA]</scope>
    <source>
        <strain evidence="10">Arlian Lab</strain>
    </source>
</reference>
<sequence length="149" mass="16692">MIKIVLFFFTLETKRNDNPPRFSSDRLRFYIAENSPIGSVVGEIKATDADEGVNAHIEYTIVGGPDMKWFALKTSQSSSLIGSANDPLASISSMDQRKESIVTLITRTELDFESEKKIYNIIVRASSLPLRNDVDVEIYVTVSISSTYF</sequence>
<evidence type="ECO:0000256" key="3">
    <source>
        <dbReference type="ARBA" id="ARBA00022692"/>
    </source>
</evidence>
<evidence type="ECO:0000256" key="2">
    <source>
        <dbReference type="ARBA" id="ARBA00022536"/>
    </source>
</evidence>
<keyword evidence="7" id="KW-0472">Membrane</keyword>
<name>A0A132A2R6_SARSC</name>
<evidence type="ECO:0000313" key="10">
    <source>
        <dbReference type="EMBL" id="KPM04630.1"/>
    </source>
</evidence>
<protein>
    <submittedName>
        <fullName evidence="10">Cadherin domain containing protein 1</fullName>
    </submittedName>
</protein>
<evidence type="ECO:0000256" key="1">
    <source>
        <dbReference type="ARBA" id="ARBA00004370"/>
    </source>
</evidence>
<accession>A0A132A2R6</accession>
<dbReference type="AlphaFoldDB" id="A0A132A2R6"/>
<dbReference type="EMBL" id="JXLN01009644">
    <property type="protein sequence ID" value="KPM04630.1"/>
    <property type="molecule type" value="Genomic_DNA"/>
</dbReference>
<evidence type="ECO:0000313" key="11">
    <source>
        <dbReference type="Proteomes" id="UP000616769"/>
    </source>
</evidence>
<dbReference type="GO" id="GO:0016020">
    <property type="term" value="C:membrane"/>
    <property type="evidence" value="ECO:0007669"/>
    <property type="project" value="UniProtKB-SubCell"/>
</dbReference>
<dbReference type="GO" id="GO:0007156">
    <property type="term" value="P:homophilic cell adhesion via plasma membrane adhesion molecules"/>
    <property type="evidence" value="ECO:0007669"/>
    <property type="project" value="InterPro"/>
</dbReference>
<dbReference type="SUPFAM" id="SSF49313">
    <property type="entry name" value="Cadherin-like"/>
    <property type="match status" value="1"/>
</dbReference>
<dbReference type="OrthoDB" id="26203at2759"/>
<dbReference type="GO" id="GO:0005509">
    <property type="term" value="F:calcium ion binding"/>
    <property type="evidence" value="ECO:0007669"/>
    <property type="project" value="UniProtKB-UniRule"/>
</dbReference>
<keyword evidence="3" id="KW-0812">Transmembrane</keyword>
<dbReference type="Gene3D" id="2.60.40.60">
    <property type="entry name" value="Cadherins"/>
    <property type="match status" value="1"/>
</dbReference>
<proteinExistence type="predicted"/>
<dbReference type="PROSITE" id="PS50268">
    <property type="entry name" value="CADHERIN_2"/>
    <property type="match status" value="1"/>
</dbReference>
<dbReference type="PANTHER" id="PTHR24026">
    <property type="entry name" value="FAT ATYPICAL CADHERIN-RELATED"/>
    <property type="match status" value="1"/>
</dbReference>
<gene>
    <name evidence="10" type="ORF">QR98_0030810</name>
</gene>
<evidence type="ECO:0000256" key="5">
    <source>
        <dbReference type="ARBA" id="ARBA00022837"/>
    </source>
</evidence>
<organism evidence="10 11">
    <name type="scientific">Sarcoptes scabiei</name>
    <name type="common">Itch mite</name>
    <name type="synonym">Acarus scabiei</name>
    <dbReference type="NCBI Taxonomy" id="52283"/>
    <lineage>
        <taxon>Eukaryota</taxon>
        <taxon>Metazoa</taxon>
        <taxon>Ecdysozoa</taxon>
        <taxon>Arthropoda</taxon>
        <taxon>Chelicerata</taxon>
        <taxon>Arachnida</taxon>
        <taxon>Acari</taxon>
        <taxon>Acariformes</taxon>
        <taxon>Sarcoptiformes</taxon>
        <taxon>Astigmata</taxon>
        <taxon>Psoroptidia</taxon>
        <taxon>Sarcoptoidea</taxon>
        <taxon>Sarcoptidae</taxon>
        <taxon>Sarcoptinae</taxon>
        <taxon>Sarcoptes</taxon>
    </lineage>
</organism>
<evidence type="ECO:0000256" key="9">
    <source>
        <dbReference type="ARBA" id="ARBA00023180"/>
    </source>
</evidence>
<dbReference type="InterPro" id="IPR015919">
    <property type="entry name" value="Cadherin-like_sf"/>
</dbReference>